<accession>A0A9E4N5U6</accession>
<reference evidence="2" key="1">
    <citation type="journal article" date="2021" name="Proc. Natl. Acad. Sci. U.S.A.">
        <title>Global biogeography of chemosynthetic symbionts reveals both localized and globally distributed symbiont groups. .</title>
        <authorList>
            <person name="Osvatic J.T."/>
            <person name="Wilkins L.G.E."/>
            <person name="Leibrecht L."/>
            <person name="Leray M."/>
            <person name="Zauner S."/>
            <person name="Polzin J."/>
            <person name="Camacho Y."/>
            <person name="Gros O."/>
            <person name="van Gils J.A."/>
            <person name="Eisen J.A."/>
            <person name="Petersen J.M."/>
            <person name="Yuen B."/>
        </authorList>
    </citation>
    <scope>NUCLEOTIDE SEQUENCE</scope>
    <source>
        <strain evidence="2">MAGclacostrist064TRANS</strain>
    </source>
</reference>
<gene>
    <name evidence="2" type="ORF">JAZ07_17065</name>
</gene>
<dbReference type="Gene3D" id="1.10.150.20">
    <property type="entry name" value="5' to 3' exonuclease, C-terminal subdomain"/>
    <property type="match status" value="1"/>
</dbReference>
<dbReference type="InterPro" id="IPR012337">
    <property type="entry name" value="RNaseH-like_sf"/>
</dbReference>
<dbReference type="SUPFAM" id="SSF53098">
    <property type="entry name" value="Ribonuclease H-like"/>
    <property type="match status" value="1"/>
</dbReference>
<dbReference type="GO" id="GO:0003887">
    <property type="term" value="F:DNA-directed DNA polymerase activity"/>
    <property type="evidence" value="ECO:0007669"/>
    <property type="project" value="InterPro"/>
</dbReference>
<protein>
    <submittedName>
        <fullName evidence="2">DNA polymerase</fullName>
    </submittedName>
</protein>
<dbReference type="EMBL" id="JAEPCM010000606">
    <property type="protein sequence ID" value="MCG7948057.1"/>
    <property type="molecule type" value="Genomic_DNA"/>
</dbReference>
<proteinExistence type="predicted"/>
<dbReference type="InterPro" id="IPR001098">
    <property type="entry name" value="DNA-dir_DNA_pol_A_palm_dom"/>
</dbReference>
<dbReference type="SMART" id="SM00482">
    <property type="entry name" value="POLAc"/>
    <property type="match status" value="1"/>
</dbReference>
<comment type="caution">
    <text evidence="2">The sequence shown here is derived from an EMBL/GenBank/DDBJ whole genome shotgun (WGS) entry which is preliminary data.</text>
</comment>
<evidence type="ECO:0000259" key="1">
    <source>
        <dbReference type="SMART" id="SM00482"/>
    </source>
</evidence>
<dbReference type="GO" id="GO:0006260">
    <property type="term" value="P:DNA replication"/>
    <property type="evidence" value="ECO:0007669"/>
    <property type="project" value="InterPro"/>
</dbReference>
<name>A0A9E4N5U6_9GAMM</name>
<organism evidence="2 3">
    <name type="scientific">Candidatus Thiodiazotropha taylori</name>
    <dbReference type="NCBI Taxonomy" id="2792791"/>
    <lineage>
        <taxon>Bacteria</taxon>
        <taxon>Pseudomonadati</taxon>
        <taxon>Pseudomonadota</taxon>
        <taxon>Gammaproteobacteria</taxon>
        <taxon>Chromatiales</taxon>
        <taxon>Sedimenticolaceae</taxon>
        <taxon>Candidatus Thiodiazotropha</taxon>
    </lineage>
</organism>
<dbReference type="AlphaFoldDB" id="A0A9E4N5U6"/>
<evidence type="ECO:0000313" key="3">
    <source>
        <dbReference type="Proteomes" id="UP000886667"/>
    </source>
</evidence>
<sequence length="694" mass="77853">MNLYLDFETRSKLNIKKVGGAKYCMNCGVLLLAYAFDDGPVRVIDFLSGGRPPDKLIEALADPEVTKIAQNVPFERRVMKYAMGIDIPINQWRDLKAKSLSLALPESLEMIGSAVGLAEDKSKDARGKKLIQKFCTPRRPSKKNPNPFWLPEDYPEDWQVFIEYCRQDVETLRHLWKLLPDWNYPGRQEEVEIWELDQVINSRGLPIDIETVEGALCTVNRTVLELDQCTQELSGGALQSMKQAATALDYIRSQGVPILDMTKATVAETLERNNLPAHIKGLLEVRQQVGKTSNAKCTKLKDAAINGRVKECFVYSGAGRTKRWAGRLVQFQNLPRGIFEEPDDIYLAADAIAANIVDFCYDDPMAVISSSIRPMIAAEPNSKLVVSDLANIEGRVIAWLADERWKLQAFDEYDRGEGPDLYKLSYSKSFNVTIDQVTKKDRQIGKVQELALGFEGGVGAFVTMASTYHLDLESLPELVLPYAPEAVIAQAEKMWAWAQDENRTHDLDSGVFIACDTLKRLWRRQHPAIVKLWADVKTAAENAILTPDTTFVAGKLAFRFVKHKGLPFLLMRLPSGGYLCYFKPAIERGSITYWGMSQSQSGARKWMKLGTYGGKLVENATQATARDVLARNMLAIDETYSIIGTVHDEVITEAPKNEAFTDQHLSELLATNPPWAMDLPLAAAGYEARRYRKD</sequence>
<dbReference type="InterPro" id="IPR043502">
    <property type="entry name" value="DNA/RNA_pol_sf"/>
</dbReference>
<dbReference type="Proteomes" id="UP000886667">
    <property type="component" value="Unassembled WGS sequence"/>
</dbReference>
<dbReference type="GO" id="GO:0003677">
    <property type="term" value="F:DNA binding"/>
    <property type="evidence" value="ECO:0007669"/>
    <property type="project" value="InterPro"/>
</dbReference>
<evidence type="ECO:0000313" key="2">
    <source>
        <dbReference type="EMBL" id="MCG7948057.1"/>
    </source>
</evidence>
<dbReference type="SUPFAM" id="SSF56672">
    <property type="entry name" value="DNA/RNA polymerases"/>
    <property type="match status" value="1"/>
</dbReference>
<feature type="domain" description="DNA-directed DNA polymerase family A palm" evidence="1">
    <location>
        <begin position="369"/>
        <end position="658"/>
    </location>
</feature>